<dbReference type="AlphaFoldDB" id="X1HU49"/>
<accession>X1HU49</accession>
<reference evidence="1" key="1">
    <citation type="journal article" date="2014" name="Front. Microbiol.">
        <title>High frequency of phylogenetically diverse reductive dehalogenase-homologous genes in deep subseafloor sedimentary metagenomes.</title>
        <authorList>
            <person name="Kawai M."/>
            <person name="Futagami T."/>
            <person name="Toyoda A."/>
            <person name="Takaki Y."/>
            <person name="Nishi S."/>
            <person name="Hori S."/>
            <person name="Arai W."/>
            <person name="Tsubouchi T."/>
            <person name="Morono Y."/>
            <person name="Uchiyama I."/>
            <person name="Ito T."/>
            <person name="Fujiyama A."/>
            <person name="Inagaki F."/>
            <person name="Takami H."/>
        </authorList>
    </citation>
    <scope>NUCLEOTIDE SEQUENCE</scope>
    <source>
        <strain evidence="1">Expedition CK06-06</strain>
    </source>
</reference>
<evidence type="ECO:0000313" key="1">
    <source>
        <dbReference type="EMBL" id="GAH57359.1"/>
    </source>
</evidence>
<sequence>MNIKCLFRRHKWEFAYNHGMPFGISTEDALRMFNEGKSYAVYQCTRAGCKKQARLIDEKMEILPVGLVELP</sequence>
<protein>
    <submittedName>
        <fullName evidence="1">Uncharacterized protein</fullName>
    </submittedName>
</protein>
<gene>
    <name evidence="1" type="ORF">S03H2_36625</name>
</gene>
<name>X1HU49_9ZZZZ</name>
<dbReference type="EMBL" id="BARU01022484">
    <property type="protein sequence ID" value="GAH57359.1"/>
    <property type="molecule type" value="Genomic_DNA"/>
</dbReference>
<organism evidence="1">
    <name type="scientific">marine sediment metagenome</name>
    <dbReference type="NCBI Taxonomy" id="412755"/>
    <lineage>
        <taxon>unclassified sequences</taxon>
        <taxon>metagenomes</taxon>
        <taxon>ecological metagenomes</taxon>
    </lineage>
</organism>
<comment type="caution">
    <text evidence="1">The sequence shown here is derived from an EMBL/GenBank/DDBJ whole genome shotgun (WGS) entry which is preliminary data.</text>
</comment>
<proteinExistence type="predicted"/>